<dbReference type="KEGG" id="sge:DWG14_05954"/>
<reference evidence="2 3" key="1">
    <citation type="submission" date="2018-09" db="EMBL/GenBank/DDBJ databases">
        <title>Production of Trimethoprim by Streptomyces sp. 3E-1.</title>
        <authorList>
            <person name="Kang H.J."/>
            <person name="Kim S.B."/>
        </authorList>
    </citation>
    <scope>NUCLEOTIDE SEQUENCE [LARGE SCALE GENOMIC DNA]</scope>
    <source>
        <strain evidence="2 3">3E-1</strain>
    </source>
</reference>
<dbReference type="RefSeq" id="WP_120052497.1">
    <property type="nucleotide sequence ID" value="NZ_CP032427.1"/>
</dbReference>
<sequence>MGSWCTGFRPDVPWIDLDVLDGDGEPVRRRRVVEGWPGRCVVGRLFPYAMVSSMIQGVGRDAEFGVRHPAGRTGRASVAERADGSPKPSARRAGTGVSPG</sequence>
<accession>A0AAI8L632</accession>
<dbReference type="Gene3D" id="3.50.50.60">
    <property type="entry name" value="FAD/NAD(P)-binding domain"/>
    <property type="match status" value="1"/>
</dbReference>
<dbReference type="EMBL" id="CP032427">
    <property type="protein sequence ID" value="AYC41663.1"/>
    <property type="molecule type" value="Genomic_DNA"/>
</dbReference>
<evidence type="ECO:0000313" key="3">
    <source>
        <dbReference type="Proteomes" id="UP000265765"/>
    </source>
</evidence>
<dbReference type="AlphaFoldDB" id="A0AAI8L632"/>
<protein>
    <submittedName>
        <fullName evidence="2">Uncharacterized protein</fullName>
    </submittedName>
</protein>
<feature type="region of interest" description="Disordered" evidence="1">
    <location>
        <begin position="66"/>
        <end position="100"/>
    </location>
</feature>
<dbReference type="InterPro" id="IPR036188">
    <property type="entry name" value="FAD/NAD-bd_sf"/>
</dbReference>
<evidence type="ECO:0000256" key="1">
    <source>
        <dbReference type="SAM" id="MobiDB-lite"/>
    </source>
</evidence>
<organism evidence="2 3">
    <name type="scientific">Streptomyces griseorubiginosus</name>
    <dbReference type="NCBI Taxonomy" id="67304"/>
    <lineage>
        <taxon>Bacteria</taxon>
        <taxon>Bacillati</taxon>
        <taxon>Actinomycetota</taxon>
        <taxon>Actinomycetes</taxon>
        <taxon>Kitasatosporales</taxon>
        <taxon>Streptomycetaceae</taxon>
        <taxon>Streptomyces</taxon>
    </lineage>
</organism>
<name>A0AAI8L632_9ACTN</name>
<evidence type="ECO:0000313" key="2">
    <source>
        <dbReference type="EMBL" id="AYC41663.1"/>
    </source>
</evidence>
<proteinExistence type="predicted"/>
<dbReference type="Proteomes" id="UP000265765">
    <property type="component" value="Chromosome"/>
</dbReference>
<gene>
    <name evidence="2" type="ORF">DWG14_05954</name>
</gene>
<dbReference type="GeneID" id="91284796"/>